<dbReference type="AlphaFoldDB" id="C0CJ80"/>
<dbReference type="SUPFAM" id="SSF109604">
    <property type="entry name" value="HD-domain/PDEase-like"/>
    <property type="match status" value="1"/>
</dbReference>
<reference evidence="4 5" key="1">
    <citation type="submission" date="2009-01" db="EMBL/GenBank/DDBJ databases">
        <authorList>
            <person name="Fulton L."/>
            <person name="Clifton S."/>
            <person name="Fulton B."/>
            <person name="Xu J."/>
            <person name="Minx P."/>
            <person name="Pepin K.H."/>
            <person name="Johnson M."/>
            <person name="Bhonagiri V."/>
            <person name="Nash W.E."/>
            <person name="Mardis E.R."/>
            <person name="Wilson R.K."/>
        </authorList>
    </citation>
    <scope>NUCLEOTIDE SEQUENCE [LARGE SCALE GENOMIC DNA]</scope>
    <source>
        <strain evidence="5">DSM 10507 / JCM 14656 / S5a33</strain>
    </source>
</reference>
<dbReference type="InterPro" id="IPR048950">
    <property type="entry name" value="Ppx_GppA_C"/>
</dbReference>
<dbReference type="Gene3D" id="3.30.420.40">
    <property type="match status" value="1"/>
</dbReference>
<dbReference type="Gene3D" id="3.30.420.150">
    <property type="entry name" value="Exopolyphosphatase. Domain 2"/>
    <property type="match status" value="1"/>
</dbReference>
<dbReference type="Proteomes" id="UP000003100">
    <property type="component" value="Unassembled WGS sequence"/>
</dbReference>
<dbReference type="SUPFAM" id="SSF53067">
    <property type="entry name" value="Actin-like ATPase domain"/>
    <property type="match status" value="2"/>
</dbReference>
<dbReference type="Pfam" id="PF21447">
    <property type="entry name" value="Ppx-GppA_III"/>
    <property type="match status" value="1"/>
</dbReference>
<sequence length="511" mass="58796">MAIRTFAAIDLGSYEVSMKIFEMSKKYGLREINHVRYRLDLGKYAYSQGKIENRTIQELCRVIDGFREIMKEYQVEEYRACATSAFRAVENPNIILEQVYRRTGIQIEILSGSEQHFLGYKSIAAIEAGFKKIIQKGTAIVDVGGGNTQVSLFDKDTLVTTQNLRIGSLRIRERLRELEKETTHYDRLVEEFIRNELLVFQRLYLKERNIQNVILLGDFLQDIIFREELADRIITKEEFNRRYEQIVHKTADSLAMEMNIPSEYATLVVPMVVIYKNIIDILGAEALWAPGISLADGIAYDYGEKHKIIKSKHNFENDILVSARNIGKRYSSGKSHIQGTTSVALAVFDGLKRVHGLGPRERLLLQIAVLLHDCGKYISMTNVAECSYHIVMSTEIIGLSQREQKIIANTVLYNQEEFASFEEINRLEGLDRQSYLLVAKLVAILRLANAMDRSHYQKVKTIKAVIKENELQLIVDSNKDFSLELGLLKDKLDFFEMIFGIRPVMKRKRKM</sequence>
<dbReference type="Pfam" id="PF02541">
    <property type="entry name" value="Ppx-GppA"/>
    <property type="match status" value="1"/>
</dbReference>
<organism evidence="4 5">
    <name type="scientific">Blautia hydrogenotrophica (strain DSM 10507 / JCM 14656 / S5a33)</name>
    <name type="common">Ruminococcus hydrogenotrophicus</name>
    <dbReference type="NCBI Taxonomy" id="476272"/>
    <lineage>
        <taxon>Bacteria</taxon>
        <taxon>Bacillati</taxon>
        <taxon>Bacillota</taxon>
        <taxon>Clostridia</taxon>
        <taxon>Lachnospirales</taxon>
        <taxon>Lachnospiraceae</taxon>
        <taxon>Blautia</taxon>
    </lineage>
</organism>
<dbReference type="Gene3D" id="1.10.3210.10">
    <property type="entry name" value="Hypothetical protein af1432"/>
    <property type="match status" value="1"/>
</dbReference>
<gene>
    <name evidence="4" type="ORF">RUMHYD_00898</name>
</gene>
<dbReference type="InterPro" id="IPR003695">
    <property type="entry name" value="Ppx_GppA_N"/>
</dbReference>
<feature type="domain" description="Ppx/GppA phosphatase N-terminal" evidence="2">
    <location>
        <begin position="32"/>
        <end position="303"/>
    </location>
</feature>
<keyword evidence="5" id="KW-1185">Reference proteome</keyword>
<dbReference type="RefSeq" id="WP_005946482.1">
    <property type="nucleotide sequence ID" value="NZ_CP136423.1"/>
</dbReference>
<comment type="caution">
    <text evidence="4">The sequence shown here is derived from an EMBL/GenBank/DDBJ whole genome shotgun (WGS) entry which is preliminary data.</text>
</comment>
<dbReference type="eggNOG" id="COG0248">
    <property type="taxonomic scope" value="Bacteria"/>
</dbReference>
<dbReference type="PATRIC" id="fig|476272.21.peg.3906"/>
<dbReference type="PANTHER" id="PTHR30005:SF0">
    <property type="entry name" value="RETROGRADE REGULATION PROTEIN 2"/>
    <property type="match status" value="1"/>
</dbReference>
<dbReference type="CDD" id="cd24006">
    <property type="entry name" value="ASKHA_NBD_PPX_GppA"/>
    <property type="match status" value="1"/>
</dbReference>
<evidence type="ECO:0000259" key="3">
    <source>
        <dbReference type="Pfam" id="PF21447"/>
    </source>
</evidence>
<evidence type="ECO:0000259" key="2">
    <source>
        <dbReference type="Pfam" id="PF02541"/>
    </source>
</evidence>
<dbReference type="PANTHER" id="PTHR30005">
    <property type="entry name" value="EXOPOLYPHOSPHATASE"/>
    <property type="match status" value="1"/>
</dbReference>
<protein>
    <recommendedName>
        <fullName evidence="6">Exopolyphosphatase</fullName>
    </recommendedName>
</protein>
<evidence type="ECO:0000313" key="5">
    <source>
        <dbReference type="Proteomes" id="UP000003100"/>
    </source>
</evidence>
<accession>C0CJ80</accession>
<evidence type="ECO:0000313" key="4">
    <source>
        <dbReference type="EMBL" id="EEG50191.1"/>
    </source>
</evidence>
<comment type="similarity">
    <text evidence="1">Belongs to the GppA/Ppx family.</text>
</comment>
<reference evidence="4 5" key="2">
    <citation type="submission" date="2009-02" db="EMBL/GenBank/DDBJ databases">
        <title>Draft genome sequence of Blautia hydrogenotrophica DSM 10507 (Ruminococcus hydrogenotrophicus DSM 10507).</title>
        <authorList>
            <person name="Sudarsanam P."/>
            <person name="Ley R."/>
            <person name="Guruge J."/>
            <person name="Turnbaugh P.J."/>
            <person name="Mahowald M."/>
            <person name="Liep D."/>
            <person name="Gordon J."/>
        </authorList>
    </citation>
    <scope>NUCLEOTIDE SEQUENCE [LARGE SCALE GENOMIC DNA]</scope>
    <source>
        <strain evidence="5">DSM 10507 / JCM 14656 / S5a33</strain>
    </source>
</reference>
<dbReference type="GeneID" id="86821377"/>
<evidence type="ECO:0000256" key="1">
    <source>
        <dbReference type="ARBA" id="ARBA00007125"/>
    </source>
</evidence>
<evidence type="ECO:0008006" key="6">
    <source>
        <dbReference type="Google" id="ProtNLM"/>
    </source>
</evidence>
<feature type="domain" description="Ppx/GppA phosphatase C-terminal" evidence="3">
    <location>
        <begin position="322"/>
        <end position="492"/>
    </location>
</feature>
<dbReference type="InterPro" id="IPR043129">
    <property type="entry name" value="ATPase_NBD"/>
</dbReference>
<dbReference type="HOGENOM" id="CLU_025908_4_1_9"/>
<dbReference type="InterPro" id="IPR050273">
    <property type="entry name" value="GppA/Ppx_hydrolase"/>
</dbReference>
<dbReference type="GO" id="GO:0016462">
    <property type="term" value="F:pyrophosphatase activity"/>
    <property type="evidence" value="ECO:0007669"/>
    <property type="project" value="TreeGrafter"/>
</dbReference>
<name>C0CJ80_BLAHS</name>
<dbReference type="EMBL" id="ACBZ01000038">
    <property type="protein sequence ID" value="EEG50191.1"/>
    <property type="molecule type" value="Genomic_DNA"/>
</dbReference>
<proteinExistence type="inferred from homology"/>